<dbReference type="Proteomes" id="UP000226437">
    <property type="component" value="Unassembled WGS sequence"/>
</dbReference>
<protein>
    <submittedName>
        <fullName evidence="1">Uncharacterized protein</fullName>
    </submittedName>
</protein>
<sequence>MRPFSIFLLAGLFGLLHCTREPATADSRSELTLPAVTFTPDHRYLAADGGAELLIGVDAYEERFPSVAFAQLIERLQANGGNYLRINPLYLDSAEVVQSLATVISRGMVVDTASVAPLASVSRSVVGFNRKLLAGEGRVAYGNFSQAALNGLRAVRTVERHLPLSTVEARDDILGGDNPTGATAAADAAGNFLIYIPSEGQVTINLPDSSRQPRRRVTVVGHLGTQRSEILRPPYSKALTLLSNEAKGGWMIIERLVD</sequence>
<name>A0A2G0CFU5_9BACT</name>
<organism evidence="1 2">
    <name type="scientific">Neolewinella marina</name>
    <dbReference type="NCBI Taxonomy" id="438751"/>
    <lineage>
        <taxon>Bacteria</taxon>
        <taxon>Pseudomonadati</taxon>
        <taxon>Bacteroidota</taxon>
        <taxon>Saprospiria</taxon>
        <taxon>Saprospirales</taxon>
        <taxon>Lewinellaceae</taxon>
        <taxon>Neolewinella</taxon>
    </lineage>
</organism>
<accession>A0A2G0CFU5</accession>
<dbReference type="OrthoDB" id="5488826at2"/>
<dbReference type="EMBL" id="PDLO01000003">
    <property type="protein sequence ID" value="PHK98853.1"/>
    <property type="molecule type" value="Genomic_DNA"/>
</dbReference>
<dbReference type="AlphaFoldDB" id="A0A2G0CFU5"/>
<gene>
    <name evidence="1" type="ORF">CGL56_10350</name>
</gene>
<dbReference type="RefSeq" id="WP_099106463.1">
    <property type="nucleotide sequence ID" value="NZ_JAATJF010000001.1"/>
</dbReference>
<keyword evidence="2" id="KW-1185">Reference proteome</keyword>
<reference evidence="1 2" key="1">
    <citation type="submission" date="2017-10" db="EMBL/GenBank/DDBJ databases">
        <title>The draft genome sequence of Lewinella marina KCTC 32374.</title>
        <authorList>
            <person name="Wang K."/>
        </authorList>
    </citation>
    <scope>NUCLEOTIDE SEQUENCE [LARGE SCALE GENOMIC DNA]</scope>
    <source>
        <strain evidence="1 2">MKG-38</strain>
    </source>
</reference>
<evidence type="ECO:0000313" key="1">
    <source>
        <dbReference type="EMBL" id="PHK98853.1"/>
    </source>
</evidence>
<proteinExistence type="predicted"/>
<evidence type="ECO:0000313" key="2">
    <source>
        <dbReference type="Proteomes" id="UP000226437"/>
    </source>
</evidence>
<comment type="caution">
    <text evidence="1">The sequence shown here is derived from an EMBL/GenBank/DDBJ whole genome shotgun (WGS) entry which is preliminary data.</text>
</comment>